<dbReference type="SUPFAM" id="SSF52317">
    <property type="entry name" value="Class I glutamine amidotransferase-like"/>
    <property type="match status" value="1"/>
</dbReference>
<evidence type="ECO:0000259" key="11">
    <source>
        <dbReference type="PROSITE" id="PS51553"/>
    </source>
</evidence>
<organism evidence="12 13">
    <name type="scientific">Candidatus Sungbacteria bacterium RIFCSPLOWO2_01_FULL_60_25</name>
    <dbReference type="NCBI Taxonomy" id="1802281"/>
    <lineage>
        <taxon>Bacteria</taxon>
        <taxon>Candidatus Sungiibacteriota</taxon>
    </lineage>
</organism>
<dbReference type="EMBL" id="MHQT01000017">
    <property type="protein sequence ID" value="OHA09661.1"/>
    <property type="molecule type" value="Genomic_DNA"/>
</dbReference>
<dbReference type="AlphaFoldDB" id="A0A1G2LFR0"/>
<dbReference type="Pfam" id="PF00958">
    <property type="entry name" value="GMP_synt_C"/>
    <property type="match status" value="2"/>
</dbReference>
<evidence type="ECO:0000256" key="6">
    <source>
        <dbReference type="ARBA" id="ARBA00022749"/>
    </source>
</evidence>
<keyword evidence="6 10" id="KW-0332">GMP biosynthesis</keyword>
<comment type="function">
    <text evidence="1">Catalyzes the synthesis of GMP from XMP.</text>
</comment>
<comment type="caution">
    <text evidence="12">The sequence shown here is derived from an EMBL/GenBank/DDBJ whole genome shotgun (WGS) entry which is preliminary data.</text>
</comment>
<accession>A0A1G2LFR0</accession>
<dbReference type="PANTHER" id="PTHR11922:SF2">
    <property type="entry name" value="GMP SYNTHASE [GLUTAMINE-HYDROLYZING]"/>
    <property type="match status" value="1"/>
</dbReference>
<dbReference type="Pfam" id="PF00117">
    <property type="entry name" value="GATase"/>
    <property type="match status" value="1"/>
</dbReference>
<dbReference type="InterPro" id="IPR001674">
    <property type="entry name" value="GMP_synth_C"/>
</dbReference>
<evidence type="ECO:0000256" key="9">
    <source>
        <dbReference type="ARBA" id="ARBA00022962"/>
    </source>
</evidence>
<evidence type="ECO:0000256" key="4">
    <source>
        <dbReference type="ARBA" id="ARBA00022598"/>
    </source>
</evidence>
<dbReference type="GO" id="GO:0005829">
    <property type="term" value="C:cytosol"/>
    <property type="evidence" value="ECO:0007669"/>
    <property type="project" value="TreeGrafter"/>
</dbReference>
<keyword evidence="7 10" id="KW-0658">Purine biosynthesis</keyword>
<dbReference type="Gene3D" id="3.30.300.10">
    <property type="match status" value="2"/>
</dbReference>
<dbReference type="Proteomes" id="UP000178977">
    <property type="component" value="Unassembled WGS sequence"/>
</dbReference>
<evidence type="ECO:0000256" key="1">
    <source>
        <dbReference type="ARBA" id="ARBA00002332"/>
    </source>
</evidence>
<dbReference type="PANTHER" id="PTHR11922">
    <property type="entry name" value="GMP SYNTHASE-RELATED"/>
    <property type="match status" value="1"/>
</dbReference>
<dbReference type="GO" id="GO:0005524">
    <property type="term" value="F:ATP binding"/>
    <property type="evidence" value="ECO:0007669"/>
    <property type="project" value="UniProtKB-UniRule"/>
</dbReference>
<dbReference type="UniPathway" id="UPA00189">
    <property type="reaction ID" value="UER00296"/>
</dbReference>
<dbReference type="PRINTS" id="PR00097">
    <property type="entry name" value="ANTSNTHASEII"/>
</dbReference>
<dbReference type="PRINTS" id="PR00096">
    <property type="entry name" value="GATASE"/>
</dbReference>
<name>A0A1G2LFR0_9BACT</name>
<feature type="domain" description="GMPS ATP-PPase" evidence="11">
    <location>
        <begin position="216"/>
        <end position="411"/>
    </location>
</feature>
<dbReference type="PROSITE" id="PS51553">
    <property type="entry name" value="GMPS_ATP_PPASE"/>
    <property type="match status" value="1"/>
</dbReference>
<gene>
    <name evidence="12" type="ORF">A3A44_02675</name>
</gene>
<dbReference type="SUPFAM" id="SSF52402">
    <property type="entry name" value="Adenine nucleotide alpha hydrolases-like"/>
    <property type="match status" value="1"/>
</dbReference>
<evidence type="ECO:0000256" key="7">
    <source>
        <dbReference type="ARBA" id="ARBA00022755"/>
    </source>
</evidence>
<dbReference type="EC" id="6.3.5.2" evidence="3"/>
<keyword evidence="5 10" id="KW-0547">Nucleotide-binding</keyword>
<feature type="binding site" evidence="10">
    <location>
        <begin position="243"/>
        <end position="249"/>
    </location>
    <ligand>
        <name>ATP</name>
        <dbReference type="ChEBI" id="CHEBI:30616"/>
    </ligand>
</feature>
<protein>
    <recommendedName>
        <fullName evidence="3">GMP synthase (glutamine-hydrolyzing)</fullName>
        <ecNumber evidence="3">6.3.5.2</ecNumber>
    </recommendedName>
</protein>
<dbReference type="STRING" id="1802281.A3A44_02675"/>
<dbReference type="GO" id="GO:0003921">
    <property type="term" value="F:GMP synthase activity"/>
    <property type="evidence" value="ECO:0007669"/>
    <property type="project" value="InterPro"/>
</dbReference>
<evidence type="ECO:0000256" key="10">
    <source>
        <dbReference type="PROSITE-ProRule" id="PRU00886"/>
    </source>
</evidence>
<evidence type="ECO:0000256" key="5">
    <source>
        <dbReference type="ARBA" id="ARBA00022741"/>
    </source>
</evidence>
<dbReference type="InterPro" id="IPR025777">
    <property type="entry name" value="GMPS_ATP_PPase_dom"/>
</dbReference>
<dbReference type="SUPFAM" id="SSF54810">
    <property type="entry name" value="GMP synthetase C-terminal dimerisation domain"/>
    <property type="match status" value="1"/>
</dbReference>
<comment type="pathway">
    <text evidence="2">Purine metabolism; GMP biosynthesis; GMP from XMP (L-Gln route): step 1/1.</text>
</comment>
<evidence type="ECO:0000256" key="8">
    <source>
        <dbReference type="ARBA" id="ARBA00022840"/>
    </source>
</evidence>
<dbReference type="PROSITE" id="PS51273">
    <property type="entry name" value="GATASE_TYPE_1"/>
    <property type="match status" value="1"/>
</dbReference>
<dbReference type="InterPro" id="IPR017926">
    <property type="entry name" value="GATASE"/>
</dbReference>
<sequence>MLDTFRKATPEALAAVAEEMKIRQTSEVFLLFVMGCQFDHLIFQALARLGVFCLVADPASVTAEDVAALKPKGIILSGGPSSAYENPPFDSRIFDLGIPILGICLGFQIWAHHLGVTVQAAGKREFGIHTFRRTADSPLFAGLPDTFDVLESHGDRIEPDPRFTILGATEHAPVAAAQYGGLFYGVQFHPETTHTEHGDRIFENFCFGIAGARDRYPAVNVAERKCREIAEKINGKRVLLALSGGSDSSVTAHLIGRAVEQYGARAEVLAVYVRGVDRPDDEVYVQQHFGNLPWLRLKVVDATDEILESLRGRTGMREKRRAFRPVYSQILAREARAFEAHFIAQGTLFTDISESGGGYASGSRKAVIKEHHNVGNDFGGIPELTPLADCVKDNARDIGRAIGVPEELLTRHPFPGPGGVVRIEGEVIQETLSVERTADGIYIEELRAAELYAGVWQAGAVVTEIGRRPADTSNDETKASNLAASAVVDGIWQQELRARGYGSGQIEASTLFTESVHTCTKGSDAASGRVVVLSAVRRAAALLDECTELPNDLLRSASRRITDEVSEVGAVVYSLSDVPASRWHDAGTNVETVVALWAVWSVNGFTARWAELPHEFLRRVARRIMEEVRGVGAVVYRISDKPPATIEWG</sequence>
<keyword evidence="8 10" id="KW-0067">ATP-binding</keyword>
<reference evidence="12 13" key="1">
    <citation type="journal article" date="2016" name="Nat. Commun.">
        <title>Thousands of microbial genomes shed light on interconnected biogeochemical processes in an aquifer system.</title>
        <authorList>
            <person name="Anantharaman K."/>
            <person name="Brown C.T."/>
            <person name="Hug L.A."/>
            <person name="Sharon I."/>
            <person name="Castelle C.J."/>
            <person name="Probst A.J."/>
            <person name="Thomas B.C."/>
            <person name="Singh A."/>
            <person name="Wilkins M.J."/>
            <person name="Karaoz U."/>
            <person name="Brodie E.L."/>
            <person name="Williams K.H."/>
            <person name="Hubbard S.S."/>
            <person name="Banfield J.F."/>
        </authorList>
    </citation>
    <scope>NUCLEOTIDE SEQUENCE [LARGE SCALE GENOMIC DNA]</scope>
</reference>
<proteinExistence type="predicted"/>
<keyword evidence="9" id="KW-0315">Glutamine amidotransferase</keyword>
<evidence type="ECO:0000256" key="2">
    <source>
        <dbReference type="ARBA" id="ARBA00005153"/>
    </source>
</evidence>
<evidence type="ECO:0000313" key="13">
    <source>
        <dbReference type="Proteomes" id="UP000178977"/>
    </source>
</evidence>
<dbReference type="Gene3D" id="3.40.50.880">
    <property type="match status" value="1"/>
</dbReference>
<dbReference type="InterPro" id="IPR014729">
    <property type="entry name" value="Rossmann-like_a/b/a_fold"/>
</dbReference>
<keyword evidence="4" id="KW-0436">Ligase</keyword>
<evidence type="ECO:0000313" key="12">
    <source>
        <dbReference type="EMBL" id="OHA09661.1"/>
    </source>
</evidence>
<dbReference type="InterPro" id="IPR029062">
    <property type="entry name" value="Class_I_gatase-like"/>
</dbReference>
<evidence type="ECO:0000256" key="3">
    <source>
        <dbReference type="ARBA" id="ARBA00012746"/>
    </source>
</evidence>
<dbReference type="Gene3D" id="3.40.50.620">
    <property type="entry name" value="HUPs"/>
    <property type="match status" value="1"/>
</dbReference>